<reference evidence="2" key="2">
    <citation type="submission" date="2021-04" db="EMBL/GenBank/DDBJ databases">
        <authorList>
            <person name="Gilroy R."/>
        </authorList>
    </citation>
    <scope>NUCLEOTIDE SEQUENCE</scope>
    <source>
        <strain evidence="2">5790</strain>
    </source>
</reference>
<dbReference type="GO" id="GO:0006799">
    <property type="term" value="P:polyphosphate biosynthetic process"/>
    <property type="evidence" value="ECO:0007669"/>
    <property type="project" value="UniProtKB-ARBA"/>
</dbReference>
<evidence type="ECO:0000313" key="3">
    <source>
        <dbReference type="Proteomes" id="UP000824162"/>
    </source>
</evidence>
<name>A0A9D1PSH5_9FIRM</name>
<organism evidence="2 3">
    <name type="scientific">Candidatus Monoglobus merdigallinarum</name>
    <dbReference type="NCBI Taxonomy" id="2838698"/>
    <lineage>
        <taxon>Bacteria</taxon>
        <taxon>Bacillati</taxon>
        <taxon>Bacillota</taxon>
        <taxon>Clostridia</taxon>
        <taxon>Monoglobales</taxon>
        <taxon>Monoglobaceae</taxon>
        <taxon>Monoglobus</taxon>
    </lineage>
</organism>
<dbReference type="EMBL" id="DXIJ01000114">
    <property type="protein sequence ID" value="HIV86246.1"/>
    <property type="molecule type" value="Genomic_DNA"/>
</dbReference>
<evidence type="ECO:0000313" key="2">
    <source>
        <dbReference type="EMBL" id="HIV86246.1"/>
    </source>
</evidence>
<proteinExistence type="predicted"/>
<dbReference type="Gene3D" id="3.20.100.30">
    <property type="entry name" value="VTC, catalytic tunnel domain"/>
    <property type="match status" value="1"/>
</dbReference>
<dbReference type="InterPro" id="IPR018966">
    <property type="entry name" value="VTC_domain"/>
</dbReference>
<reference evidence="2" key="1">
    <citation type="journal article" date="2021" name="PeerJ">
        <title>Extensive microbial diversity within the chicken gut microbiome revealed by metagenomics and culture.</title>
        <authorList>
            <person name="Gilroy R."/>
            <person name="Ravi A."/>
            <person name="Getino M."/>
            <person name="Pursley I."/>
            <person name="Horton D.L."/>
            <person name="Alikhan N.F."/>
            <person name="Baker D."/>
            <person name="Gharbi K."/>
            <person name="Hall N."/>
            <person name="Watson M."/>
            <person name="Adriaenssens E.M."/>
            <person name="Foster-Nyarko E."/>
            <person name="Jarju S."/>
            <person name="Secka A."/>
            <person name="Antonio M."/>
            <person name="Oren A."/>
            <person name="Chaudhuri R.R."/>
            <person name="La Ragione R."/>
            <person name="Hildebrand F."/>
            <person name="Pallen M.J."/>
        </authorList>
    </citation>
    <scope>NUCLEOTIDE SEQUENCE</scope>
    <source>
        <strain evidence="2">5790</strain>
    </source>
</reference>
<sequence>MKFRHEFKYIITFSDYLILRQRLSAVAELDPNVPPYGNYSIRSLYFDNVYDSALKEKLDGINNREKFRIRLYNGDDRFIRLEKKSKLSGLCSKISAQLTREETERIIAGDIEWMKEQERGLLVELYSKMKFKLLRPRVIVDYIREPYVYNPGNVRVTLDYNIRTGLTSTALFDTQLPTVAAGSQSYLLEVKYDEFLPGIIRDIVQLESRRNTAFSKYGICRIYG</sequence>
<dbReference type="AlphaFoldDB" id="A0A9D1PSH5"/>
<accession>A0A9D1PSH5</accession>
<dbReference type="InterPro" id="IPR042267">
    <property type="entry name" value="VTC_sf"/>
</dbReference>
<protein>
    <submittedName>
        <fullName evidence="2">Polyphosphate polymerase domain-containing protein</fullName>
    </submittedName>
</protein>
<dbReference type="CDD" id="cd07750">
    <property type="entry name" value="PolyPPase_VTC_like"/>
    <property type="match status" value="1"/>
</dbReference>
<gene>
    <name evidence="2" type="ORF">H9900_05490</name>
</gene>
<dbReference type="Proteomes" id="UP000824162">
    <property type="component" value="Unassembled WGS sequence"/>
</dbReference>
<dbReference type="Pfam" id="PF09359">
    <property type="entry name" value="VTC"/>
    <property type="match status" value="1"/>
</dbReference>
<feature type="domain" description="VTC" evidence="1">
    <location>
        <begin position="3"/>
        <end position="220"/>
    </location>
</feature>
<comment type="caution">
    <text evidence="2">The sequence shown here is derived from an EMBL/GenBank/DDBJ whole genome shotgun (WGS) entry which is preliminary data.</text>
</comment>
<evidence type="ECO:0000259" key="1">
    <source>
        <dbReference type="Pfam" id="PF09359"/>
    </source>
</evidence>